<dbReference type="SMART" id="SM00849">
    <property type="entry name" value="Lactamase_B"/>
    <property type="match status" value="1"/>
</dbReference>
<comment type="caution">
    <text evidence="2">The sequence shown here is derived from an EMBL/GenBank/DDBJ whole genome shotgun (WGS) entry which is preliminary data.</text>
</comment>
<organism evidence="2 3">
    <name type="scientific">Candidatus Desulfacyla euxinica</name>
    <dbReference type="NCBI Taxonomy" id="2841693"/>
    <lineage>
        <taxon>Bacteria</taxon>
        <taxon>Deltaproteobacteria</taxon>
        <taxon>Candidatus Desulfacyla</taxon>
    </lineage>
</organism>
<dbReference type="Pfam" id="PF12706">
    <property type="entry name" value="Lactamase_B_2"/>
    <property type="match status" value="1"/>
</dbReference>
<dbReference type="EMBL" id="JACNJD010000247">
    <property type="protein sequence ID" value="MBC8177951.1"/>
    <property type="molecule type" value="Genomic_DNA"/>
</dbReference>
<dbReference type="Gene3D" id="3.60.15.10">
    <property type="entry name" value="Ribonuclease Z/Hydroxyacylglutathione hydrolase-like"/>
    <property type="match status" value="1"/>
</dbReference>
<dbReference type="SUPFAM" id="SSF56281">
    <property type="entry name" value="Metallo-hydrolase/oxidoreductase"/>
    <property type="match status" value="1"/>
</dbReference>
<dbReference type="Proteomes" id="UP000650524">
    <property type="component" value="Unassembled WGS sequence"/>
</dbReference>
<reference evidence="2 3" key="1">
    <citation type="submission" date="2020-08" db="EMBL/GenBank/DDBJ databases">
        <title>Bridging the membrane lipid divide: bacteria of the FCB group superphylum have the potential to synthesize archaeal ether lipids.</title>
        <authorList>
            <person name="Villanueva L."/>
            <person name="Von Meijenfeldt F.A.B."/>
            <person name="Westbye A.B."/>
            <person name="Yadav S."/>
            <person name="Hopmans E.C."/>
            <person name="Dutilh B.E."/>
            <person name="Sinninghe Damste J.S."/>
        </authorList>
    </citation>
    <scope>NUCLEOTIDE SEQUENCE [LARGE SCALE GENOMIC DNA]</scope>
    <source>
        <strain evidence="2">NIOZ-UU27</strain>
    </source>
</reference>
<protein>
    <submittedName>
        <fullName evidence="2">MBL fold metallo-hydrolase</fullName>
    </submittedName>
</protein>
<dbReference type="AlphaFoldDB" id="A0A8J6T960"/>
<dbReference type="GO" id="GO:0042781">
    <property type="term" value="F:3'-tRNA processing endoribonuclease activity"/>
    <property type="evidence" value="ECO:0007669"/>
    <property type="project" value="TreeGrafter"/>
</dbReference>
<sequence>MKLIVLGSGTAIPLRDRGSPSLVLLIEGSPVLFDIGPGTLRQLTRVGISYEKIERIFLTHFHPDHTADLIHLLFASNNPGVLKRRRPFVITGPSGLSKLITALQDAYNTWLTLPPEMMRFEEIDINRKVKSDYGNFTVTTSPTNHTPNSLAYRVKNRSGKTVVYSGDTGFCDEIVDLAKGADLLVLESSFPDGDEFEGHLTPSLAGRIATLAGVERLVLIHLYPECLRSDITSQCRKFYEGELVLGEDLLQIRV</sequence>
<evidence type="ECO:0000313" key="2">
    <source>
        <dbReference type="EMBL" id="MBC8177951.1"/>
    </source>
</evidence>
<evidence type="ECO:0000259" key="1">
    <source>
        <dbReference type="SMART" id="SM00849"/>
    </source>
</evidence>
<dbReference type="PANTHER" id="PTHR46018">
    <property type="entry name" value="ZINC PHOSPHODIESTERASE ELAC PROTEIN 1"/>
    <property type="match status" value="1"/>
</dbReference>
<dbReference type="InterPro" id="IPR036866">
    <property type="entry name" value="RibonucZ/Hydroxyglut_hydro"/>
</dbReference>
<name>A0A8J6T960_9DELT</name>
<dbReference type="PANTHER" id="PTHR46018:SF2">
    <property type="entry name" value="ZINC PHOSPHODIESTERASE ELAC PROTEIN 1"/>
    <property type="match status" value="1"/>
</dbReference>
<gene>
    <name evidence="2" type="ORF">H8E19_11155</name>
</gene>
<feature type="domain" description="Metallo-beta-lactamase" evidence="1">
    <location>
        <begin position="18"/>
        <end position="221"/>
    </location>
</feature>
<proteinExistence type="predicted"/>
<dbReference type="InterPro" id="IPR001279">
    <property type="entry name" value="Metallo-B-lactamas"/>
</dbReference>
<accession>A0A8J6T960</accession>
<evidence type="ECO:0000313" key="3">
    <source>
        <dbReference type="Proteomes" id="UP000650524"/>
    </source>
</evidence>